<evidence type="ECO:0000256" key="1">
    <source>
        <dbReference type="SAM" id="MobiDB-lite"/>
    </source>
</evidence>
<organism evidence="3">
    <name type="scientific">marine sediment metagenome</name>
    <dbReference type="NCBI Taxonomy" id="412755"/>
    <lineage>
        <taxon>unclassified sequences</taxon>
        <taxon>metagenomes</taxon>
        <taxon>ecological metagenomes</taxon>
    </lineage>
</organism>
<proteinExistence type="predicted"/>
<keyword evidence="2" id="KW-0812">Transmembrane</keyword>
<name>A0A0F9HAH6_9ZZZZ</name>
<feature type="region of interest" description="Disordered" evidence="1">
    <location>
        <begin position="54"/>
        <end position="87"/>
    </location>
</feature>
<sequence>MAEENPDSQSEVPDSDAQDSETLGELLDKAKIDLQAIEEIKTTIELYAEDLTSLKESAESDSKASQTAMEESEKSKESATENADAVQENKTAAGQLLLSIQKERDDAIALLETIKKHEANTKLIADIAEEKDQRVEDYEEQLKDLTTEYSQLKKQIEDLLPGATSAGLASAFETRKNSFRWPKRLWALLQIVSVFILMGMGYLVFKTTQIDSFADLIFFIFKRSPIIAAIIFLEEIARRNRNIALRLEEDYGYKEVLSRSFEGYKKQMEEIDQQSNMAVSTLSTNLLIAMAKEPGRLIDKEKPIIKPTADVIEDVMNKLKKNDD</sequence>
<protein>
    <submittedName>
        <fullName evidence="3">Uncharacterized protein</fullName>
    </submittedName>
</protein>
<feature type="transmembrane region" description="Helical" evidence="2">
    <location>
        <begin position="216"/>
        <end position="233"/>
    </location>
</feature>
<keyword evidence="2" id="KW-0472">Membrane</keyword>
<dbReference type="EMBL" id="LAZR01017532">
    <property type="protein sequence ID" value="KKM00017.1"/>
    <property type="molecule type" value="Genomic_DNA"/>
</dbReference>
<reference evidence="3" key="1">
    <citation type="journal article" date="2015" name="Nature">
        <title>Complex archaea that bridge the gap between prokaryotes and eukaryotes.</title>
        <authorList>
            <person name="Spang A."/>
            <person name="Saw J.H."/>
            <person name="Jorgensen S.L."/>
            <person name="Zaremba-Niedzwiedzka K."/>
            <person name="Martijn J."/>
            <person name="Lind A.E."/>
            <person name="van Eijk R."/>
            <person name="Schleper C."/>
            <person name="Guy L."/>
            <person name="Ettema T.J."/>
        </authorList>
    </citation>
    <scope>NUCLEOTIDE SEQUENCE</scope>
</reference>
<accession>A0A0F9HAH6</accession>
<comment type="caution">
    <text evidence="3">The sequence shown here is derived from an EMBL/GenBank/DDBJ whole genome shotgun (WGS) entry which is preliminary data.</text>
</comment>
<evidence type="ECO:0000313" key="3">
    <source>
        <dbReference type="EMBL" id="KKM00017.1"/>
    </source>
</evidence>
<feature type="transmembrane region" description="Helical" evidence="2">
    <location>
        <begin position="185"/>
        <end position="204"/>
    </location>
</feature>
<gene>
    <name evidence="3" type="ORF">LCGC14_1808650</name>
</gene>
<dbReference type="AlphaFoldDB" id="A0A0F9HAH6"/>
<keyword evidence="2" id="KW-1133">Transmembrane helix</keyword>
<evidence type="ECO:0000256" key="2">
    <source>
        <dbReference type="SAM" id="Phobius"/>
    </source>
</evidence>
<feature type="region of interest" description="Disordered" evidence="1">
    <location>
        <begin position="1"/>
        <end position="24"/>
    </location>
</feature>